<feature type="transmembrane region" description="Helical" evidence="7">
    <location>
        <begin position="6"/>
        <end position="23"/>
    </location>
</feature>
<keyword evidence="6 7" id="KW-0472">Membrane</keyword>
<gene>
    <name evidence="8" type="ORF">GCM10023315_16160</name>
</gene>
<dbReference type="Pfam" id="PF00953">
    <property type="entry name" value="Glycos_transf_4"/>
    <property type="match status" value="1"/>
</dbReference>
<dbReference type="EMBL" id="BAABJK010000004">
    <property type="protein sequence ID" value="GAA4967505.1"/>
    <property type="molecule type" value="Genomic_DNA"/>
</dbReference>
<dbReference type="RefSeq" id="WP_425550281.1">
    <property type="nucleotide sequence ID" value="NZ_BAABJK010000004.1"/>
</dbReference>
<dbReference type="Proteomes" id="UP001501692">
    <property type="component" value="Unassembled WGS sequence"/>
</dbReference>
<sequence>MVNNIIIFVLLFVTEVFYLKIAAHKGIIDSPNHRSAHTKPTIRGGGIIFIPAVLLFLLFFPEESTNYYFITSVLLVSTISFIDDIVSLSTYIRMLIHFIAFTVIFYHLNFFNDLSIVSIGLIFLRYIFSLGYLNIYNFMDGINGITFLNALISYVTFYIFNVYIFKFTNSSLLIILIISTLIFGFFNFRLKPKCFAGDVGSITIGFTIVYFLIKLFFVSNNYIVFLLLGVYLLDGGWTIFERIVRKEKVFEPHKRHLYQLFANDLKTPHLKISVYYCILQLVLNVLVMFFLITTKSNNLYKTLFILFLLSIFYFLIKNKVYKNIK</sequence>
<feature type="transmembrane region" description="Helical" evidence="7">
    <location>
        <begin position="195"/>
        <end position="216"/>
    </location>
</feature>
<accession>A0ABP9HCP6</accession>
<comment type="caution">
    <text evidence="8">The sequence shown here is derived from an EMBL/GenBank/DDBJ whole genome shotgun (WGS) entry which is preliminary data.</text>
</comment>
<evidence type="ECO:0000256" key="7">
    <source>
        <dbReference type="SAM" id="Phobius"/>
    </source>
</evidence>
<feature type="transmembrane region" description="Helical" evidence="7">
    <location>
        <begin position="67"/>
        <end position="86"/>
    </location>
</feature>
<feature type="transmembrane region" description="Helical" evidence="7">
    <location>
        <begin position="44"/>
        <end position="61"/>
    </location>
</feature>
<dbReference type="PANTHER" id="PTHR22926:SF3">
    <property type="entry name" value="UNDECAPRENYL-PHOSPHATE ALPHA-N-ACETYLGLUCOSAMINYL 1-PHOSPHATE TRANSFERASE"/>
    <property type="match status" value="1"/>
</dbReference>
<feature type="transmembrane region" description="Helical" evidence="7">
    <location>
        <begin position="222"/>
        <end position="240"/>
    </location>
</feature>
<proteinExistence type="predicted"/>
<feature type="transmembrane region" description="Helical" evidence="7">
    <location>
        <begin position="171"/>
        <end position="188"/>
    </location>
</feature>
<evidence type="ECO:0000256" key="1">
    <source>
        <dbReference type="ARBA" id="ARBA00004651"/>
    </source>
</evidence>
<dbReference type="PANTHER" id="PTHR22926">
    <property type="entry name" value="PHOSPHO-N-ACETYLMURAMOYL-PENTAPEPTIDE-TRANSFERASE"/>
    <property type="match status" value="1"/>
</dbReference>
<protein>
    <submittedName>
        <fullName evidence="8">Glycosyltransferase family 4 protein</fullName>
    </submittedName>
</protein>
<keyword evidence="2" id="KW-1003">Cell membrane</keyword>
<keyword evidence="9" id="KW-1185">Reference proteome</keyword>
<evidence type="ECO:0000256" key="3">
    <source>
        <dbReference type="ARBA" id="ARBA00022679"/>
    </source>
</evidence>
<reference evidence="9" key="1">
    <citation type="journal article" date="2019" name="Int. J. Syst. Evol. Microbiol.">
        <title>The Global Catalogue of Microorganisms (GCM) 10K type strain sequencing project: providing services to taxonomists for standard genome sequencing and annotation.</title>
        <authorList>
            <consortium name="The Broad Institute Genomics Platform"/>
            <consortium name="The Broad Institute Genome Sequencing Center for Infectious Disease"/>
            <person name="Wu L."/>
            <person name="Ma J."/>
        </authorList>
    </citation>
    <scope>NUCLEOTIDE SEQUENCE [LARGE SCALE GENOMIC DNA]</scope>
    <source>
        <strain evidence="9">JCM 18287</strain>
    </source>
</reference>
<keyword evidence="4 7" id="KW-0812">Transmembrane</keyword>
<evidence type="ECO:0000313" key="8">
    <source>
        <dbReference type="EMBL" id="GAA4967505.1"/>
    </source>
</evidence>
<feature type="transmembrane region" description="Helical" evidence="7">
    <location>
        <begin position="114"/>
        <end position="133"/>
    </location>
</feature>
<feature type="transmembrane region" description="Helical" evidence="7">
    <location>
        <begin position="274"/>
        <end position="293"/>
    </location>
</feature>
<evidence type="ECO:0000256" key="2">
    <source>
        <dbReference type="ARBA" id="ARBA00022475"/>
    </source>
</evidence>
<keyword evidence="5 7" id="KW-1133">Transmembrane helix</keyword>
<feature type="transmembrane region" description="Helical" evidence="7">
    <location>
        <begin position="145"/>
        <end position="165"/>
    </location>
</feature>
<feature type="transmembrane region" description="Helical" evidence="7">
    <location>
        <begin position="91"/>
        <end position="108"/>
    </location>
</feature>
<evidence type="ECO:0000313" key="9">
    <source>
        <dbReference type="Proteomes" id="UP001501692"/>
    </source>
</evidence>
<keyword evidence="3" id="KW-0808">Transferase</keyword>
<evidence type="ECO:0000256" key="4">
    <source>
        <dbReference type="ARBA" id="ARBA00022692"/>
    </source>
</evidence>
<feature type="transmembrane region" description="Helical" evidence="7">
    <location>
        <begin position="299"/>
        <end position="316"/>
    </location>
</feature>
<comment type="subcellular location">
    <subcellularLocation>
        <location evidence="1">Cell membrane</location>
        <topology evidence="1">Multi-pass membrane protein</topology>
    </subcellularLocation>
</comment>
<name>A0ABP9HCP6_9FLAO</name>
<evidence type="ECO:0000256" key="6">
    <source>
        <dbReference type="ARBA" id="ARBA00023136"/>
    </source>
</evidence>
<dbReference type="InterPro" id="IPR000715">
    <property type="entry name" value="Glycosyl_transferase_4"/>
</dbReference>
<organism evidence="8 9">
    <name type="scientific">Algibacter aquimarinus</name>
    <dbReference type="NCBI Taxonomy" id="1136748"/>
    <lineage>
        <taxon>Bacteria</taxon>
        <taxon>Pseudomonadati</taxon>
        <taxon>Bacteroidota</taxon>
        <taxon>Flavobacteriia</taxon>
        <taxon>Flavobacteriales</taxon>
        <taxon>Flavobacteriaceae</taxon>
        <taxon>Algibacter</taxon>
    </lineage>
</organism>
<evidence type="ECO:0000256" key="5">
    <source>
        <dbReference type="ARBA" id="ARBA00022989"/>
    </source>
</evidence>